<dbReference type="EMBL" id="CASHSV030000001">
    <property type="protein sequence ID" value="CAJ2630381.1"/>
    <property type="molecule type" value="Genomic_DNA"/>
</dbReference>
<protein>
    <submittedName>
        <fullName evidence="1">Uncharacterized protein</fullName>
    </submittedName>
</protein>
<sequence>MDNGVDAGQKRLTEQDALAFLKDVKVAFQDEREKYDEFIKIMKDFKAFEINTIGVRSRVNELFKGHKDLILGFNNFLPNGYKMDDGVDARKNLTTNDALGFLKAVKVAFQNEREKYDEFLKIMKDFRAKRTDTLGVISRVRNLFKEHIHLILGFNNFLPNGYEFIITNELIIQLISRM</sequence>
<proteinExistence type="predicted"/>
<evidence type="ECO:0000313" key="1">
    <source>
        <dbReference type="EMBL" id="CAJ2630381.1"/>
    </source>
</evidence>
<keyword evidence="2" id="KW-1185">Reference proteome</keyword>
<dbReference type="Proteomes" id="UP001177021">
    <property type="component" value="Unassembled WGS sequence"/>
</dbReference>
<comment type="caution">
    <text evidence="1">The sequence shown here is derived from an EMBL/GenBank/DDBJ whole genome shotgun (WGS) entry which is preliminary data.</text>
</comment>
<reference evidence="1" key="1">
    <citation type="submission" date="2023-10" db="EMBL/GenBank/DDBJ databases">
        <authorList>
            <person name="Rodriguez Cubillos JULIANA M."/>
            <person name="De Vega J."/>
        </authorList>
    </citation>
    <scope>NUCLEOTIDE SEQUENCE</scope>
</reference>
<evidence type="ECO:0000313" key="2">
    <source>
        <dbReference type="Proteomes" id="UP001177021"/>
    </source>
</evidence>
<gene>
    <name evidence="1" type="ORF">MILVUS5_LOCUS2175</name>
</gene>
<organism evidence="1 2">
    <name type="scientific">Trifolium pratense</name>
    <name type="common">Red clover</name>
    <dbReference type="NCBI Taxonomy" id="57577"/>
    <lineage>
        <taxon>Eukaryota</taxon>
        <taxon>Viridiplantae</taxon>
        <taxon>Streptophyta</taxon>
        <taxon>Embryophyta</taxon>
        <taxon>Tracheophyta</taxon>
        <taxon>Spermatophyta</taxon>
        <taxon>Magnoliopsida</taxon>
        <taxon>eudicotyledons</taxon>
        <taxon>Gunneridae</taxon>
        <taxon>Pentapetalae</taxon>
        <taxon>rosids</taxon>
        <taxon>fabids</taxon>
        <taxon>Fabales</taxon>
        <taxon>Fabaceae</taxon>
        <taxon>Papilionoideae</taxon>
        <taxon>50 kb inversion clade</taxon>
        <taxon>NPAAA clade</taxon>
        <taxon>Hologalegina</taxon>
        <taxon>IRL clade</taxon>
        <taxon>Trifolieae</taxon>
        <taxon>Trifolium</taxon>
    </lineage>
</organism>
<accession>A0ACB0IDP4</accession>
<name>A0ACB0IDP4_TRIPR</name>